<dbReference type="Pfam" id="PF00144">
    <property type="entry name" value="Beta-lactamase"/>
    <property type="match status" value="1"/>
</dbReference>
<dbReference type="SUPFAM" id="SSF56601">
    <property type="entry name" value="beta-lactamase/transpeptidase-like"/>
    <property type="match status" value="1"/>
</dbReference>
<proteinExistence type="predicted"/>
<evidence type="ECO:0000259" key="1">
    <source>
        <dbReference type="Pfam" id="PF00144"/>
    </source>
</evidence>
<dbReference type="AlphaFoldDB" id="A0A0W8F228"/>
<keyword evidence="2" id="KW-0378">Hydrolase</keyword>
<organism evidence="2">
    <name type="scientific">hydrocarbon metagenome</name>
    <dbReference type="NCBI Taxonomy" id="938273"/>
    <lineage>
        <taxon>unclassified sequences</taxon>
        <taxon>metagenomes</taxon>
        <taxon>ecological metagenomes</taxon>
    </lineage>
</organism>
<protein>
    <submittedName>
        <fullName evidence="2">Beta-lactamase</fullName>
        <ecNumber evidence="2">3.5.2.6</ecNumber>
    </submittedName>
</protein>
<dbReference type="EC" id="3.5.2.6" evidence="2"/>
<comment type="caution">
    <text evidence="2">The sequence shown here is derived from an EMBL/GenBank/DDBJ whole genome shotgun (WGS) entry which is preliminary data.</text>
</comment>
<feature type="domain" description="Beta-lactamase-related" evidence="1">
    <location>
        <begin position="3"/>
        <end position="83"/>
    </location>
</feature>
<dbReference type="Gene3D" id="3.40.710.10">
    <property type="entry name" value="DD-peptidase/beta-lactamase superfamily"/>
    <property type="match status" value="1"/>
</dbReference>
<dbReference type="GO" id="GO:0008800">
    <property type="term" value="F:beta-lactamase activity"/>
    <property type="evidence" value="ECO:0007669"/>
    <property type="project" value="UniProtKB-EC"/>
</dbReference>
<sequence>MKNITTQEPVTPHTRFQLASLSKSFTTATIASMVGNDELSWNDRIASLYPEFQLDDPWITEHITFLDLLSHRTGLPEYVGDNLQELEYTRP</sequence>
<gene>
    <name evidence="2" type="ORF">ASZ90_015367</name>
</gene>
<name>A0A0W8F228_9ZZZZ</name>
<dbReference type="PANTHER" id="PTHR46825">
    <property type="entry name" value="D-ALANYL-D-ALANINE-CARBOXYPEPTIDASE/ENDOPEPTIDASE AMPH"/>
    <property type="match status" value="1"/>
</dbReference>
<reference evidence="2" key="1">
    <citation type="journal article" date="2015" name="Proc. Natl. Acad. Sci. U.S.A.">
        <title>Networks of energetic and metabolic interactions define dynamics in microbial communities.</title>
        <authorList>
            <person name="Embree M."/>
            <person name="Liu J.K."/>
            <person name="Al-Bassam M.M."/>
            <person name="Zengler K."/>
        </authorList>
    </citation>
    <scope>NUCLEOTIDE SEQUENCE</scope>
</reference>
<dbReference type="InterPro" id="IPR050491">
    <property type="entry name" value="AmpC-like"/>
</dbReference>
<accession>A0A0W8F228</accession>
<dbReference type="InterPro" id="IPR001466">
    <property type="entry name" value="Beta-lactam-related"/>
</dbReference>
<dbReference type="EMBL" id="LNQE01001597">
    <property type="protein sequence ID" value="KUG14982.1"/>
    <property type="molecule type" value="Genomic_DNA"/>
</dbReference>
<dbReference type="InterPro" id="IPR012338">
    <property type="entry name" value="Beta-lactam/transpept-like"/>
</dbReference>
<evidence type="ECO:0000313" key="2">
    <source>
        <dbReference type="EMBL" id="KUG14982.1"/>
    </source>
</evidence>
<dbReference type="PANTHER" id="PTHR46825:SF15">
    <property type="entry name" value="BETA-LACTAMASE-RELATED DOMAIN-CONTAINING PROTEIN"/>
    <property type="match status" value="1"/>
</dbReference>